<protein>
    <submittedName>
        <fullName evidence="2">GNAT family N-acetyltransferase</fullName>
    </submittedName>
</protein>
<dbReference type="RefSeq" id="WP_164648022.1">
    <property type="nucleotide sequence ID" value="NZ_CP047475.1"/>
</dbReference>
<name>A0A7Z2T2J8_9VIBR</name>
<dbReference type="CDD" id="cd04301">
    <property type="entry name" value="NAT_SF"/>
    <property type="match status" value="1"/>
</dbReference>
<sequence>MEVLILSADQLKCWKSKLNQHLQLVFNSHIEAVFNEELLCVVLVIDDELIVAFGFAYRREMSQRGKVFNAGIIGGIAVHPDYRKQGLCKIILENIERSIELAGVEQSFLFAYEPSIYVTSGYTILDTPIRYFDRSQKRWNTYVYRGGMVKKHPEPVY</sequence>
<keyword evidence="2" id="KW-0808">Transferase</keyword>
<dbReference type="KEGG" id="vas:GT360_06155"/>
<dbReference type="SUPFAM" id="SSF55729">
    <property type="entry name" value="Acyl-CoA N-acyltransferases (Nat)"/>
    <property type="match status" value="1"/>
</dbReference>
<dbReference type="PROSITE" id="PS51186">
    <property type="entry name" value="GNAT"/>
    <property type="match status" value="1"/>
</dbReference>
<gene>
    <name evidence="2" type="ORF">GT360_06155</name>
</gene>
<feature type="domain" description="N-acetyltransferase" evidence="1">
    <location>
        <begin position="1"/>
        <end position="155"/>
    </location>
</feature>
<dbReference type="AlphaFoldDB" id="A0A7Z2T2J8"/>
<keyword evidence="3" id="KW-1185">Reference proteome</keyword>
<evidence type="ECO:0000313" key="3">
    <source>
        <dbReference type="Proteomes" id="UP000464262"/>
    </source>
</evidence>
<organism evidence="2 3">
    <name type="scientific">Vibrio astriarenae</name>
    <dbReference type="NCBI Taxonomy" id="1481923"/>
    <lineage>
        <taxon>Bacteria</taxon>
        <taxon>Pseudomonadati</taxon>
        <taxon>Pseudomonadota</taxon>
        <taxon>Gammaproteobacteria</taxon>
        <taxon>Vibrionales</taxon>
        <taxon>Vibrionaceae</taxon>
        <taxon>Vibrio</taxon>
    </lineage>
</organism>
<evidence type="ECO:0000259" key="1">
    <source>
        <dbReference type="PROSITE" id="PS51186"/>
    </source>
</evidence>
<proteinExistence type="predicted"/>
<dbReference type="Proteomes" id="UP000464262">
    <property type="component" value="Chromosome 1"/>
</dbReference>
<evidence type="ECO:0000313" key="2">
    <source>
        <dbReference type="EMBL" id="QIA63117.1"/>
    </source>
</evidence>
<dbReference type="InterPro" id="IPR000182">
    <property type="entry name" value="GNAT_dom"/>
</dbReference>
<accession>A0A7Z2T2J8</accession>
<dbReference type="EMBL" id="CP047475">
    <property type="protein sequence ID" value="QIA63117.1"/>
    <property type="molecule type" value="Genomic_DNA"/>
</dbReference>
<dbReference type="GO" id="GO:0016747">
    <property type="term" value="F:acyltransferase activity, transferring groups other than amino-acyl groups"/>
    <property type="evidence" value="ECO:0007669"/>
    <property type="project" value="InterPro"/>
</dbReference>
<reference evidence="2 3" key="1">
    <citation type="submission" date="2020-01" db="EMBL/GenBank/DDBJ databases">
        <title>Whole genome and functional gene identification of agarase of Vibrio HN897.</title>
        <authorList>
            <person name="Liu Y."/>
            <person name="Zhao Z."/>
        </authorList>
    </citation>
    <scope>NUCLEOTIDE SEQUENCE [LARGE SCALE GENOMIC DNA]</scope>
    <source>
        <strain evidence="2 3">HN897</strain>
    </source>
</reference>
<dbReference type="Pfam" id="PF13527">
    <property type="entry name" value="Acetyltransf_9"/>
    <property type="match status" value="1"/>
</dbReference>
<dbReference type="InterPro" id="IPR016181">
    <property type="entry name" value="Acyl_CoA_acyltransferase"/>
</dbReference>
<dbReference type="Gene3D" id="3.40.630.30">
    <property type="match status" value="1"/>
</dbReference>